<sequence length="384" mass="42250">MAANVLAMDSSEGNGGVRGSLGRVLTEIATERAAQDTLWGVQEFPDGTGPAWRDRADQARRECAEAASAGELTWRHVLAEEFYEALAEDAPERLRAELIQTAAVAVQWVQSLDRRSGAMSHRPPRHGGRTEKLVRDRIPEIIEAAGERPRTRIAGDREYLAFLRAKLYEEAGEYVSDRDPAELADLLEVVLALAAAHGIEPAGLERMRAAKAAERGGFTGRIVLRGPERDVPEQAPRMRHAVRAILLDDDGNLVLFHRVKPGRAPYWSTPGGKVEPEDAGPEAALRRELDEELGATVGPLRQVFAYSEQTLGLHYLSTFYLCRLTSLDLSRRHGPEFDDPSKGTYEVDRVPCTTAAVEAIDLFPAPLATYLRAHAQELPALLPE</sequence>
<dbReference type="Proteomes" id="UP000236723">
    <property type="component" value="Unassembled WGS sequence"/>
</dbReference>
<dbReference type="InterPro" id="IPR000086">
    <property type="entry name" value="NUDIX_hydrolase_dom"/>
</dbReference>
<dbReference type="Pfam" id="PF00293">
    <property type="entry name" value="NUDIX"/>
    <property type="match status" value="1"/>
</dbReference>
<comment type="cofactor">
    <cofactor evidence="1">
        <name>Mg(2+)</name>
        <dbReference type="ChEBI" id="CHEBI:18420"/>
    </cofactor>
</comment>
<evidence type="ECO:0000256" key="1">
    <source>
        <dbReference type="ARBA" id="ARBA00001946"/>
    </source>
</evidence>
<protein>
    <submittedName>
        <fullName evidence="4">Predicted house-cleaning noncanonical NTP pyrophosphatase, all-alpha NTP-PPase (MazG) superfamily</fullName>
    </submittedName>
</protein>
<evidence type="ECO:0000313" key="4">
    <source>
        <dbReference type="EMBL" id="SEG80839.1"/>
    </source>
</evidence>
<keyword evidence="5" id="KW-1185">Reference proteome</keyword>
<evidence type="ECO:0000256" key="2">
    <source>
        <dbReference type="ARBA" id="ARBA00022801"/>
    </source>
</evidence>
<evidence type="ECO:0000259" key="3">
    <source>
        <dbReference type="PROSITE" id="PS51462"/>
    </source>
</evidence>
<proteinExistence type="predicted"/>
<dbReference type="PANTHER" id="PTHR43046:SF14">
    <property type="entry name" value="MUTT_NUDIX FAMILY PROTEIN"/>
    <property type="match status" value="1"/>
</dbReference>
<dbReference type="GO" id="GO:0016787">
    <property type="term" value="F:hydrolase activity"/>
    <property type="evidence" value="ECO:0007669"/>
    <property type="project" value="UniProtKB-KW"/>
</dbReference>
<feature type="domain" description="Nudix hydrolase" evidence="3">
    <location>
        <begin position="238"/>
        <end position="370"/>
    </location>
</feature>
<dbReference type="EMBL" id="FNVO01000013">
    <property type="protein sequence ID" value="SEG80839.1"/>
    <property type="molecule type" value="Genomic_DNA"/>
</dbReference>
<keyword evidence="2" id="KW-0378">Hydrolase</keyword>
<organism evidence="4 5">
    <name type="scientific">Thermomonospora echinospora</name>
    <dbReference type="NCBI Taxonomy" id="1992"/>
    <lineage>
        <taxon>Bacteria</taxon>
        <taxon>Bacillati</taxon>
        <taxon>Actinomycetota</taxon>
        <taxon>Actinomycetes</taxon>
        <taxon>Streptosporangiales</taxon>
        <taxon>Thermomonosporaceae</taxon>
        <taxon>Thermomonospora</taxon>
    </lineage>
</organism>
<dbReference type="PANTHER" id="PTHR43046">
    <property type="entry name" value="GDP-MANNOSE MANNOSYL HYDROLASE"/>
    <property type="match status" value="1"/>
</dbReference>
<reference evidence="5" key="1">
    <citation type="submission" date="2016-10" db="EMBL/GenBank/DDBJ databases">
        <authorList>
            <person name="Varghese N."/>
            <person name="Submissions S."/>
        </authorList>
    </citation>
    <scope>NUCLEOTIDE SEQUENCE [LARGE SCALE GENOMIC DNA]</scope>
    <source>
        <strain evidence="5">DSM 43163</strain>
    </source>
</reference>
<evidence type="ECO:0000313" key="5">
    <source>
        <dbReference type="Proteomes" id="UP000236723"/>
    </source>
</evidence>
<dbReference type="PROSITE" id="PS51462">
    <property type="entry name" value="NUDIX"/>
    <property type="match status" value="1"/>
</dbReference>
<dbReference type="CDD" id="cd11532">
    <property type="entry name" value="NTP-PPase_COG4997"/>
    <property type="match status" value="1"/>
</dbReference>
<gene>
    <name evidence="4" type="ORF">SAMN04489712_113161</name>
</gene>
<dbReference type="SUPFAM" id="SSF55811">
    <property type="entry name" value="Nudix"/>
    <property type="match status" value="1"/>
</dbReference>
<accession>A0A1H6D643</accession>
<dbReference type="CDD" id="cd04669">
    <property type="entry name" value="NUDIX_Hydrolase"/>
    <property type="match status" value="1"/>
</dbReference>
<dbReference type="InterPro" id="IPR015797">
    <property type="entry name" value="NUDIX_hydrolase-like_dom_sf"/>
</dbReference>
<dbReference type="Gene3D" id="3.90.79.10">
    <property type="entry name" value="Nucleoside Triphosphate Pyrophosphohydrolase"/>
    <property type="match status" value="1"/>
</dbReference>
<name>A0A1H6D643_9ACTN</name>
<dbReference type="InterPro" id="IPR038735">
    <property type="entry name" value="MSMEG_1276-like_NTP-PPase_dom"/>
</dbReference>
<dbReference type="AlphaFoldDB" id="A0A1H6D643"/>